<dbReference type="CDD" id="cd01437">
    <property type="entry name" value="parp_like"/>
    <property type="match status" value="1"/>
</dbReference>
<dbReference type="Pfam" id="PF05406">
    <property type="entry name" value="WGR"/>
    <property type="match status" value="1"/>
</dbReference>
<keyword evidence="6" id="KW-0677">Repeat</keyword>
<dbReference type="GO" id="GO:0006302">
    <property type="term" value="P:double-strand break repair"/>
    <property type="evidence" value="ECO:0007669"/>
    <property type="project" value="TreeGrafter"/>
</dbReference>
<reference evidence="20" key="1">
    <citation type="submission" date="2014-12" db="EMBL/GenBank/DDBJ databases">
        <title>Insight into the proteome of Arion vulgaris.</title>
        <authorList>
            <person name="Aradska J."/>
            <person name="Bulat T."/>
            <person name="Smidak R."/>
            <person name="Sarate P."/>
            <person name="Gangsoo J."/>
            <person name="Sialana F."/>
            <person name="Bilban M."/>
            <person name="Lubec G."/>
        </authorList>
    </citation>
    <scope>NUCLEOTIDE SEQUENCE</scope>
    <source>
        <tissue evidence="20">Skin</tissue>
    </source>
</reference>
<feature type="domain" description="PARP catalytic" evidence="17">
    <location>
        <begin position="315"/>
        <end position="532"/>
    </location>
</feature>
<evidence type="ECO:0000256" key="14">
    <source>
        <dbReference type="ARBA" id="ARBA00033987"/>
    </source>
</evidence>
<dbReference type="SUPFAM" id="SSF47587">
    <property type="entry name" value="Domain of poly(ADP-ribose) polymerase"/>
    <property type="match status" value="1"/>
</dbReference>
<dbReference type="Gene3D" id="3.90.228.10">
    <property type="match status" value="1"/>
</dbReference>
<dbReference type="GO" id="GO:0016779">
    <property type="term" value="F:nucleotidyltransferase activity"/>
    <property type="evidence" value="ECO:0007669"/>
    <property type="project" value="UniProtKB-KW"/>
</dbReference>
<proteinExistence type="inferred from homology"/>
<keyword evidence="7" id="KW-0013">ADP-ribosylation</keyword>
<dbReference type="Pfam" id="PF00644">
    <property type="entry name" value="PARP"/>
    <property type="match status" value="1"/>
</dbReference>
<dbReference type="PROSITE" id="PS51059">
    <property type="entry name" value="PARP_CATALYTIC"/>
    <property type="match status" value="1"/>
</dbReference>
<dbReference type="GO" id="GO:0003677">
    <property type="term" value="F:DNA binding"/>
    <property type="evidence" value="ECO:0007669"/>
    <property type="project" value="UniProtKB-KW"/>
</dbReference>
<dbReference type="InterPro" id="IPR036930">
    <property type="entry name" value="WGR_dom_sf"/>
</dbReference>
<evidence type="ECO:0000256" key="15">
    <source>
        <dbReference type="RuleBase" id="RU362114"/>
    </source>
</evidence>
<dbReference type="GO" id="GO:0005730">
    <property type="term" value="C:nucleolus"/>
    <property type="evidence" value="ECO:0007669"/>
    <property type="project" value="TreeGrafter"/>
</dbReference>
<evidence type="ECO:0000313" key="21">
    <source>
        <dbReference type="EMBL" id="CEK74008.1"/>
    </source>
</evidence>
<keyword evidence="9" id="KW-0862">Zinc</keyword>
<evidence type="ECO:0000256" key="10">
    <source>
        <dbReference type="ARBA" id="ARBA00023027"/>
    </source>
</evidence>
<dbReference type="FunFam" id="1.20.142.10:FF:000002">
    <property type="entry name" value="Poly [ADP-ribose] polymerase"/>
    <property type="match status" value="1"/>
</dbReference>
<evidence type="ECO:0000256" key="11">
    <source>
        <dbReference type="ARBA" id="ARBA00023125"/>
    </source>
</evidence>
<dbReference type="InterPro" id="IPR004102">
    <property type="entry name" value="Poly(ADP-ribose)pol_reg_dom"/>
</dbReference>
<evidence type="ECO:0000256" key="9">
    <source>
        <dbReference type="ARBA" id="ARBA00022833"/>
    </source>
</evidence>
<dbReference type="AlphaFoldDB" id="A0A0B7A0B7"/>
<accession>A0A0B7A0B7</accession>
<keyword evidence="12" id="KW-0539">Nucleus</keyword>
<keyword evidence="5" id="KW-0479">Metal-binding</keyword>
<dbReference type="EMBL" id="HACG01027142">
    <property type="protein sequence ID" value="CEK74007.1"/>
    <property type="molecule type" value="Transcribed_RNA"/>
</dbReference>
<evidence type="ECO:0000256" key="3">
    <source>
        <dbReference type="ARBA" id="ARBA00022679"/>
    </source>
</evidence>
<dbReference type="GO" id="GO:0003950">
    <property type="term" value="F:NAD+ poly-ADP-ribosyltransferase activity"/>
    <property type="evidence" value="ECO:0007669"/>
    <property type="project" value="UniProtKB-UniRule"/>
</dbReference>
<evidence type="ECO:0000256" key="16">
    <source>
        <dbReference type="SAM" id="MobiDB-lite"/>
    </source>
</evidence>
<sequence length="532" mass="59857">MPPKRKAAGKAAAAKSKKAKQEEVEEQPATITLKDKITKLKEADKGKAKKYKPDTFCPFSQSSEVHEDFDAMLNQTNIGQNNNKFYIIQVLKSSGSFYAWNRWGRVGEPGQSSTKGPFNEPTAAIKDFEKKFKDKTRNNWNERVNFTPVKGKYTLLEMAGDEDDGTDQVDTAVTIDPNKKEAACTLDTETQNLMKLIFDNDMFKAALQKFDIDTKKMPLGKLSKTQIAKGFEALEELEEAIKQNKKLLINELSSRFYTVIPHSFGRSVPPPIATAEELQNKYDMLAVLGDIEMAQSIQKDREKASADTKSKTVPHSLDINYGLLNCKMKLLDKKSSEYKIIEQYFLATEGTSYRKQKLRDVWEMDRSGENSRFVTNKGIDYRKLLWHGTSVAVVAAILKSGLRIMPHSGGRVGRGIYFASENNKSAGYVSPAQGKGVMFLNEVALGKQHKITKDDPSLVKAPAGFDSVLACGQEEPDEKNDTVLKLDGKNVIVPQGKPKKIPQYASSSFWQSEYLVYREDQVRMRYLLLFDM</sequence>
<organism evidence="20">
    <name type="scientific">Arion vulgaris</name>
    <dbReference type="NCBI Taxonomy" id="1028688"/>
    <lineage>
        <taxon>Eukaryota</taxon>
        <taxon>Metazoa</taxon>
        <taxon>Spiralia</taxon>
        <taxon>Lophotrochozoa</taxon>
        <taxon>Mollusca</taxon>
        <taxon>Gastropoda</taxon>
        <taxon>Heterobranchia</taxon>
        <taxon>Euthyneura</taxon>
        <taxon>Panpulmonata</taxon>
        <taxon>Eupulmonata</taxon>
        <taxon>Stylommatophora</taxon>
        <taxon>Helicina</taxon>
        <taxon>Arionoidea</taxon>
        <taxon>Arionidae</taxon>
        <taxon>Arion</taxon>
    </lineage>
</organism>
<keyword evidence="3 15" id="KW-0808">Transferase</keyword>
<evidence type="ECO:0000256" key="6">
    <source>
        <dbReference type="ARBA" id="ARBA00022737"/>
    </source>
</evidence>
<gene>
    <name evidence="20" type="primary">ORF89278</name>
    <name evidence="21" type="synonym">ORF89279</name>
</gene>
<evidence type="ECO:0000256" key="2">
    <source>
        <dbReference type="ARBA" id="ARBA00022676"/>
    </source>
</evidence>
<name>A0A0B7A0B7_9EUPU</name>
<evidence type="ECO:0000313" key="20">
    <source>
        <dbReference type="EMBL" id="CEK74007.1"/>
    </source>
</evidence>
<dbReference type="PROSITE" id="PS51977">
    <property type="entry name" value="WGR"/>
    <property type="match status" value="1"/>
</dbReference>
<dbReference type="SMART" id="SM00773">
    <property type="entry name" value="WGR"/>
    <property type="match status" value="1"/>
</dbReference>
<keyword evidence="11" id="KW-0238">DNA-binding</keyword>
<dbReference type="CDD" id="cd08002">
    <property type="entry name" value="WGR_PARP3_like"/>
    <property type="match status" value="1"/>
</dbReference>
<feature type="domain" description="PARP alpha-helical" evidence="18">
    <location>
        <begin position="183"/>
        <end position="299"/>
    </location>
</feature>
<comment type="subcellular location">
    <subcellularLocation>
        <location evidence="1">Nucleus</location>
    </subcellularLocation>
</comment>
<evidence type="ECO:0000256" key="7">
    <source>
        <dbReference type="ARBA" id="ARBA00022765"/>
    </source>
</evidence>
<dbReference type="PANTHER" id="PTHR10459">
    <property type="entry name" value="DNA LIGASE"/>
    <property type="match status" value="1"/>
</dbReference>
<dbReference type="InterPro" id="IPR050800">
    <property type="entry name" value="ARTD/PARP"/>
</dbReference>
<comment type="catalytic activity">
    <reaction evidence="14">
        <text>NAD(+) + (ADP-D-ribosyl)n-acceptor = nicotinamide + (ADP-D-ribosyl)n+1-acceptor + H(+).</text>
        <dbReference type="EC" id="2.4.2.30"/>
    </reaction>
</comment>
<evidence type="ECO:0000256" key="5">
    <source>
        <dbReference type="ARBA" id="ARBA00022723"/>
    </source>
</evidence>
<keyword evidence="8" id="KW-0863">Zinc-finger</keyword>
<dbReference type="SUPFAM" id="SSF142921">
    <property type="entry name" value="WGR domain-like"/>
    <property type="match status" value="1"/>
</dbReference>
<dbReference type="PROSITE" id="PS51060">
    <property type="entry name" value="PARP_ALPHA_HD"/>
    <property type="match status" value="1"/>
</dbReference>
<dbReference type="InterPro" id="IPR008893">
    <property type="entry name" value="WGR_domain"/>
</dbReference>
<dbReference type="PANTHER" id="PTHR10459:SF66">
    <property type="entry name" value="PROTEIN MONO-ADP-RIBOSYLTRANSFERASE PARP3"/>
    <property type="match status" value="1"/>
</dbReference>
<dbReference type="GO" id="GO:0035861">
    <property type="term" value="C:site of double-strand break"/>
    <property type="evidence" value="ECO:0007669"/>
    <property type="project" value="TreeGrafter"/>
</dbReference>
<dbReference type="InterPro" id="IPR012317">
    <property type="entry name" value="Poly(ADP-ribose)pol_cat_dom"/>
</dbReference>
<protein>
    <recommendedName>
        <fullName evidence="15">Poly [ADP-ribose] polymerase</fullName>
        <shortName evidence="15">PARP</shortName>
        <ecNumber evidence="15">2.4.2.-</ecNumber>
    </recommendedName>
</protein>
<dbReference type="InterPro" id="IPR036616">
    <property type="entry name" value="Poly(ADP-ribose)pol_reg_dom_sf"/>
</dbReference>
<dbReference type="SUPFAM" id="SSF56399">
    <property type="entry name" value="ADP-ribosylation"/>
    <property type="match status" value="1"/>
</dbReference>
<dbReference type="GO" id="GO:0008270">
    <property type="term" value="F:zinc ion binding"/>
    <property type="evidence" value="ECO:0007669"/>
    <property type="project" value="UniProtKB-KW"/>
</dbReference>
<dbReference type="EMBL" id="HACG01027143">
    <property type="protein sequence ID" value="CEK74008.1"/>
    <property type="molecule type" value="Transcribed_RNA"/>
</dbReference>
<evidence type="ECO:0000256" key="8">
    <source>
        <dbReference type="ARBA" id="ARBA00022771"/>
    </source>
</evidence>
<keyword evidence="2 15" id="KW-0328">Glycosyltransferase</keyword>
<keyword evidence="10 15" id="KW-0520">NAD</keyword>
<evidence type="ECO:0000259" key="17">
    <source>
        <dbReference type="PROSITE" id="PS51059"/>
    </source>
</evidence>
<keyword evidence="4" id="KW-0548">Nucleotidyltransferase</keyword>
<evidence type="ECO:0000256" key="4">
    <source>
        <dbReference type="ARBA" id="ARBA00022695"/>
    </source>
</evidence>
<evidence type="ECO:0000259" key="18">
    <source>
        <dbReference type="PROSITE" id="PS51060"/>
    </source>
</evidence>
<evidence type="ECO:0000256" key="13">
    <source>
        <dbReference type="ARBA" id="ARBA00024347"/>
    </source>
</evidence>
<dbReference type="GO" id="GO:1990404">
    <property type="term" value="F:NAD+-protein mono-ADP-ribosyltransferase activity"/>
    <property type="evidence" value="ECO:0007669"/>
    <property type="project" value="TreeGrafter"/>
</dbReference>
<dbReference type="EC" id="2.4.2.-" evidence="15"/>
<evidence type="ECO:0000259" key="19">
    <source>
        <dbReference type="PROSITE" id="PS51977"/>
    </source>
</evidence>
<dbReference type="FunFam" id="2.20.140.10:FF:000001">
    <property type="entry name" value="Poly [ADP-ribose] polymerase"/>
    <property type="match status" value="1"/>
</dbReference>
<dbReference type="Gene3D" id="2.20.140.10">
    <property type="entry name" value="WGR domain"/>
    <property type="match status" value="1"/>
</dbReference>
<evidence type="ECO:0000256" key="1">
    <source>
        <dbReference type="ARBA" id="ARBA00004123"/>
    </source>
</evidence>
<comment type="similarity">
    <text evidence="13">Belongs to the ARTD/PARP family.</text>
</comment>
<evidence type="ECO:0000256" key="12">
    <source>
        <dbReference type="ARBA" id="ARBA00023242"/>
    </source>
</evidence>
<dbReference type="Pfam" id="PF02877">
    <property type="entry name" value="PARP_reg"/>
    <property type="match status" value="1"/>
</dbReference>
<feature type="region of interest" description="Disordered" evidence="16">
    <location>
        <begin position="1"/>
        <end position="27"/>
    </location>
</feature>
<feature type="domain" description="WGR" evidence="19">
    <location>
        <begin position="62"/>
        <end position="153"/>
    </location>
</feature>
<dbReference type="GO" id="GO:0070212">
    <property type="term" value="P:protein poly-ADP-ribosylation"/>
    <property type="evidence" value="ECO:0007669"/>
    <property type="project" value="TreeGrafter"/>
</dbReference>
<dbReference type="Gene3D" id="1.20.142.10">
    <property type="entry name" value="Poly(ADP-ribose) polymerase, regulatory domain"/>
    <property type="match status" value="1"/>
</dbReference>